<organism evidence="4 5">
    <name type="scientific">Romboutsia faecis</name>
    <dbReference type="NCBI Taxonomy" id="2764597"/>
    <lineage>
        <taxon>Bacteria</taxon>
        <taxon>Bacillati</taxon>
        <taxon>Bacillota</taxon>
        <taxon>Clostridia</taxon>
        <taxon>Peptostreptococcales</taxon>
        <taxon>Peptostreptococcaceae</taxon>
        <taxon>Romboutsia</taxon>
    </lineage>
</organism>
<evidence type="ECO:0000313" key="4">
    <source>
        <dbReference type="EMBL" id="MBC5995842.1"/>
    </source>
</evidence>
<dbReference type="Pfam" id="PF01522">
    <property type="entry name" value="Polysacc_deac_1"/>
    <property type="match status" value="1"/>
</dbReference>
<proteinExistence type="predicted"/>
<gene>
    <name evidence="4" type="ORF">H8923_03650</name>
</gene>
<keyword evidence="2" id="KW-0732">Signal</keyword>
<dbReference type="InterPro" id="IPR051398">
    <property type="entry name" value="Polysacch_Deacetylase"/>
</dbReference>
<evidence type="ECO:0000313" key="5">
    <source>
        <dbReference type="Proteomes" id="UP000609849"/>
    </source>
</evidence>
<dbReference type="PANTHER" id="PTHR34216:SF3">
    <property type="entry name" value="POLY-BETA-1,6-N-ACETYL-D-GLUCOSAMINE N-DEACETYLASE"/>
    <property type="match status" value="1"/>
</dbReference>
<protein>
    <submittedName>
        <fullName evidence="4">Polysaccharide deacetylase family protein</fullName>
    </submittedName>
</protein>
<dbReference type="InterPro" id="IPR002509">
    <property type="entry name" value="NODB_dom"/>
</dbReference>
<dbReference type="SUPFAM" id="SSF88713">
    <property type="entry name" value="Glycoside hydrolase/deacetylase"/>
    <property type="match status" value="1"/>
</dbReference>
<sequence length="337" mass="39895">MNRRKLSKIVFKISRYIGFNKLCYLLNKGRKRILMYHNIIPDEYFDDSINLEYSISESRFKNQIDFIEKRFKFGLDLENPNEVTITFDDGYQNQYSIGSKILDNKNIKGYFFCSESLINNDRILLIDKIQLWFDYVPYRLYKIDRLNLSFNISNREERKQSWSKVQDLIFNNKSSMEEVELSLNEAYPFNKIEVNKEFYKLRFNSIKESDINQMKDKGHKVGAHSSMHNILSNMNIKKLDKDIKRCVQNVGGIYNTDVFCYPFGTHDDVSDEVIDIVKSNKFKMGLASINSPNDKREYSKDFIPRIDISSIDDKYHIDFILSGARYLIRNKKLLPPI</sequence>
<dbReference type="Proteomes" id="UP000609849">
    <property type="component" value="Unassembled WGS sequence"/>
</dbReference>
<name>A0ABR7JM50_9FIRM</name>
<feature type="domain" description="NodB homology" evidence="3">
    <location>
        <begin position="208"/>
        <end position="279"/>
    </location>
</feature>
<dbReference type="PANTHER" id="PTHR34216">
    <property type="match status" value="1"/>
</dbReference>
<evidence type="ECO:0000256" key="1">
    <source>
        <dbReference type="ARBA" id="ARBA00004613"/>
    </source>
</evidence>
<evidence type="ECO:0000256" key="2">
    <source>
        <dbReference type="ARBA" id="ARBA00022729"/>
    </source>
</evidence>
<dbReference type="RefSeq" id="WP_153923737.1">
    <property type="nucleotide sequence ID" value="NZ_JACRWE010000002.1"/>
</dbReference>
<evidence type="ECO:0000259" key="3">
    <source>
        <dbReference type="Pfam" id="PF01522"/>
    </source>
</evidence>
<accession>A0ABR7JM50</accession>
<comment type="caution">
    <text evidence="4">The sequence shown here is derived from an EMBL/GenBank/DDBJ whole genome shotgun (WGS) entry which is preliminary data.</text>
</comment>
<dbReference type="InterPro" id="IPR011330">
    <property type="entry name" value="Glyco_hydro/deAcase_b/a-brl"/>
</dbReference>
<dbReference type="Gene3D" id="3.20.20.370">
    <property type="entry name" value="Glycoside hydrolase/deacetylase"/>
    <property type="match status" value="1"/>
</dbReference>
<dbReference type="EMBL" id="JACRWE010000002">
    <property type="protein sequence ID" value="MBC5995842.1"/>
    <property type="molecule type" value="Genomic_DNA"/>
</dbReference>
<reference evidence="4 5" key="1">
    <citation type="submission" date="2020-08" db="EMBL/GenBank/DDBJ databases">
        <authorList>
            <person name="Liu C."/>
            <person name="Sun Q."/>
        </authorList>
    </citation>
    <scope>NUCLEOTIDE SEQUENCE [LARGE SCALE GENOMIC DNA]</scope>
    <source>
        <strain evidence="4 5">NSJ-18</strain>
    </source>
</reference>
<comment type="subcellular location">
    <subcellularLocation>
        <location evidence="1">Secreted</location>
    </subcellularLocation>
</comment>
<keyword evidence="5" id="KW-1185">Reference proteome</keyword>